<protein>
    <recommendedName>
        <fullName evidence="4">YfhO family protein</fullName>
    </recommendedName>
</protein>
<dbReference type="OrthoDB" id="9772884at2"/>
<sequence length="774" mass="84768">MRTPRGSAANFKPWPVWPYMLVLLLAWVSLGWPWLSGRATIPWDAKAHFYPQLQFLAQSIHRGEWPFWNPYIFAGHPQIADPQSLIFSPPFLALAAVTPDPSFRAADATVLAMLLLGAIAILLLARDRGWHPAAALVAAIVFAYGGSSAWRIQHVGQILSLSYWPIAWLFLSRAVDRSSLAYGLAAGIVAGLMVLGRDQVAYLAIWLLAGVVLCHVAFAPSPKAAMRRAVGPLTLGLFGGLLVAALPLLLTFLLNADSNRFVIDQDGAGRGSFHPALLLTAAVPQLFGAAGPLEQHWGPPSPAWGPVDLYLARNMGQTYFGALPLAALFALGWRRGLFRRPEVKGIAWATVAILIYALGRYTPLLGIAFDFVPGLSLFRRPADATFLLTPLAGLCAAYLLHRWLTDAGSTGGHWPLLRTIVGFSAVFGVAAITADSKGRLDDALWPLAQGAIFALGATLILFAARPLARWNTFAAALLVAGYMVLDLGWNNGPSESTALPPSSFRALDPEGNDPTIKLLQERVAATHSPTRRDRVELVGIDFHWPNASITHRLEQTLGYNPVRLRWYSEATGAGDHVALPSQRQFSPLFPSYQSRLANLLGLRYIASRAPLEEVDTRLARGALPIVGTTTEAALYENSDARPRVMFAPQWQEADFGRMIKTGMWPTSSDEIVLLERPPRTVAGFQSSSPADIRIESYRNTEVAISVSSSTGGFVVLNDVWHPWWFAFVDDWPVELLRANVIFRAVHVPAGRHQVRFVFRPFRGALDQIRQRLGI</sequence>
<evidence type="ECO:0000313" key="2">
    <source>
        <dbReference type="EMBL" id="KAB0267353.1"/>
    </source>
</evidence>
<feature type="transmembrane region" description="Helical" evidence="1">
    <location>
        <begin position="179"/>
        <end position="195"/>
    </location>
</feature>
<comment type="caution">
    <text evidence="2">The sequence shown here is derived from an EMBL/GenBank/DDBJ whole genome shotgun (WGS) entry which is preliminary data.</text>
</comment>
<dbReference type="PANTHER" id="PTHR38454">
    <property type="entry name" value="INTEGRAL MEMBRANE PROTEIN-RELATED"/>
    <property type="match status" value="1"/>
</dbReference>
<evidence type="ECO:0000313" key="3">
    <source>
        <dbReference type="Proteomes" id="UP000325684"/>
    </source>
</evidence>
<dbReference type="Proteomes" id="UP000325684">
    <property type="component" value="Unassembled WGS sequence"/>
</dbReference>
<evidence type="ECO:0000256" key="1">
    <source>
        <dbReference type="SAM" id="Phobius"/>
    </source>
</evidence>
<name>A0A5N3PCC3_9HYPH</name>
<feature type="transmembrane region" description="Helical" evidence="1">
    <location>
        <begin position="446"/>
        <end position="463"/>
    </location>
</feature>
<keyword evidence="3" id="KW-1185">Reference proteome</keyword>
<keyword evidence="1" id="KW-0472">Membrane</keyword>
<feature type="transmembrane region" description="Helical" evidence="1">
    <location>
        <begin position="155"/>
        <end position="172"/>
    </location>
</feature>
<feature type="transmembrane region" description="Helical" evidence="1">
    <location>
        <begin position="132"/>
        <end position="149"/>
    </location>
</feature>
<proteinExistence type="predicted"/>
<feature type="transmembrane region" description="Helical" evidence="1">
    <location>
        <begin position="230"/>
        <end position="254"/>
    </location>
</feature>
<keyword evidence="1" id="KW-0812">Transmembrane</keyword>
<accession>A0A5N3PCC3</accession>
<feature type="transmembrane region" description="Helical" evidence="1">
    <location>
        <begin position="108"/>
        <end position="125"/>
    </location>
</feature>
<dbReference type="RefSeq" id="WP_150943316.1">
    <property type="nucleotide sequence ID" value="NZ_VCMV01000013.1"/>
</dbReference>
<feature type="transmembrane region" description="Helical" evidence="1">
    <location>
        <begin position="345"/>
        <end position="364"/>
    </location>
</feature>
<dbReference type="AlphaFoldDB" id="A0A5N3PCC3"/>
<evidence type="ECO:0008006" key="4">
    <source>
        <dbReference type="Google" id="ProtNLM"/>
    </source>
</evidence>
<keyword evidence="1" id="KW-1133">Transmembrane helix</keyword>
<dbReference type="InterPro" id="IPR018580">
    <property type="entry name" value="Uncharacterised_YfhO"/>
</dbReference>
<dbReference type="PANTHER" id="PTHR38454:SF1">
    <property type="entry name" value="INTEGRAL MEMBRANE PROTEIN"/>
    <property type="match status" value="1"/>
</dbReference>
<dbReference type="EMBL" id="VCMV01000013">
    <property type="protein sequence ID" value="KAB0267353.1"/>
    <property type="molecule type" value="Genomic_DNA"/>
</dbReference>
<feature type="transmembrane region" description="Helical" evidence="1">
    <location>
        <begin position="470"/>
        <end position="489"/>
    </location>
</feature>
<reference evidence="2 3" key="1">
    <citation type="journal article" date="2019" name="Microorganisms">
        <title>Genome Insights into the Novel Species Microvirga brassicacearum, a Rapeseed Endophyte with Biotechnological Potential.</title>
        <authorList>
            <person name="Jimenez-Gomez A."/>
            <person name="Saati-Santamaria Z."/>
            <person name="Igual J.M."/>
            <person name="Rivas R."/>
            <person name="Mateos P.F."/>
            <person name="Garcia-Fraile P."/>
        </authorList>
    </citation>
    <scope>NUCLEOTIDE SEQUENCE [LARGE SCALE GENOMIC DNA]</scope>
    <source>
        <strain evidence="2 3">CDVBN77</strain>
    </source>
</reference>
<organism evidence="2 3">
    <name type="scientific">Microvirga brassicacearum</name>
    <dbReference type="NCBI Taxonomy" id="2580413"/>
    <lineage>
        <taxon>Bacteria</taxon>
        <taxon>Pseudomonadati</taxon>
        <taxon>Pseudomonadota</taxon>
        <taxon>Alphaproteobacteria</taxon>
        <taxon>Hyphomicrobiales</taxon>
        <taxon>Methylobacteriaceae</taxon>
        <taxon>Microvirga</taxon>
    </lineage>
</organism>
<feature type="transmembrane region" description="Helical" evidence="1">
    <location>
        <begin position="416"/>
        <end position="434"/>
    </location>
</feature>
<gene>
    <name evidence="2" type="ORF">FEZ63_08535</name>
</gene>
<feature type="transmembrane region" description="Helical" evidence="1">
    <location>
        <begin position="316"/>
        <end position="333"/>
    </location>
</feature>
<feature type="transmembrane region" description="Helical" evidence="1">
    <location>
        <begin position="201"/>
        <end position="218"/>
    </location>
</feature>
<feature type="transmembrane region" description="Helical" evidence="1">
    <location>
        <begin position="16"/>
        <end position="35"/>
    </location>
</feature>
<feature type="transmembrane region" description="Helical" evidence="1">
    <location>
        <begin position="384"/>
        <end position="404"/>
    </location>
</feature>